<evidence type="ECO:0000313" key="2">
    <source>
        <dbReference type="Proteomes" id="UP000028123"/>
    </source>
</evidence>
<evidence type="ECO:0000313" key="1">
    <source>
        <dbReference type="EMBL" id="KEQ25626.1"/>
    </source>
</evidence>
<comment type="caution">
    <text evidence="1">The sequence shown here is derived from an EMBL/GenBank/DDBJ whole genome shotgun (WGS) entry which is preliminary data.</text>
</comment>
<protein>
    <submittedName>
        <fullName evidence="1">Uncharacterized protein</fullName>
    </submittedName>
</protein>
<organism evidence="1 2">
    <name type="scientific">Paenibacillus tyrfis</name>
    <dbReference type="NCBI Taxonomy" id="1501230"/>
    <lineage>
        <taxon>Bacteria</taxon>
        <taxon>Bacillati</taxon>
        <taxon>Bacillota</taxon>
        <taxon>Bacilli</taxon>
        <taxon>Bacillales</taxon>
        <taxon>Paenibacillaceae</taxon>
        <taxon>Paenibacillus</taxon>
    </lineage>
</organism>
<dbReference type="AlphaFoldDB" id="A0A081P4K3"/>
<name>A0A081P4K3_9BACL</name>
<keyword evidence="2" id="KW-1185">Reference proteome</keyword>
<gene>
    <name evidence="1" type="ORF">ET33_02605</name>
</gene>
<accession>A0A081P4K3</accession>
<dbReference type="EMBL" id="JNVM01000010">
    <property type="protein sequence ID" value="KEQ25626.1"/>
    <property type="molecule type" value="Genomic_DNA"/>
</dbReference>
<proteinExistence type="predicted"/>
<dbReference type="Proteomes" id="UP000028123">
    <property type="component" value="Unassembled WGS sequence"/>
</dbReference>
<reference evidence="1 2" key="1">
    <citation type="submission" date="2014-06" db="EMBL/GenBank/DDBJ databases">
        <title>Draft genome sequence of Paenibacillus sp. MSt1.</title>
        <authorList>
            <person name="Aw Y.K."/>
            <person name="Ong K.S."/>
            <person name="Gan H.M."/>
            <person name="Lee S.M."/>
        </authorList>
    </citation>
    <scope>NUCLEOTIDE SEQUENCE [LARGE SCALE GENOMIC DNA]</scope>
    <source>
        <strain evidence="1 2">MSt1</strain>
    </source>
</reference>
<sequence>MFLTSCLTADRAIFMKGEPAGDRQLREGDHVNSTGMKAWESPSSIGSSATRRPAVYVALRNPILRNRVAARNVPFYNQRLALDIDADLIRRLKPGEFRKNHYRCLGIINIDAGPGIRNEPSDLLPKVFSQYIACLTMQLAPTHIGKMIFFPLHLVSLLSPKIATLYTM</sequence>